<dbReference type="InParanoid" id="A0A167M7C0"/>
<gene>
    <name evidence="2" type="ORF">PHYBLDRAFT_68706</name>
</gene>
<dbReference type="RefSeq" id="XP_018290057.1">
    <property type="nucleotide sequence ID" value="XM_018441996.1"/>
</dbReference>
<dbReference type="InterPro" id="IPR036397">
    <property type="entry name" value="RNaseH_sf"/>
</dbReference>
<evidence type="ECO:0008006" key="4">
    <source>
        <dbReference type="Google" id="ProtNLM"/>
    </source>
</evidence>
<dbReference type="Gene3D" id="3.30.420.10">
    <property type="entry name" value="Ribonuclease H-like superfamily/Ribonuclease H"/>
    <property type="match status" value="1"/>
</dbReference>
<name>A0A167M7C0_PHYB8</name>
<feature type="compositionally biased region" description="Basic and acidic residues" evidence="1">
    <location>
        <begin position="34"/>
        <end position="44"/>
    </location>
</feature>
<feature type="compositionally biased region" description="Polar residues" evidence="1">
    <location>
        <begin position="1"/>
        <end position="11"/>
    </location>
</feature>
<sequence length="133" mass="14798">MSGSRIPSADNQNKKTVKRSGHPQLTRITLKRSTPIEEKRNDEETCHKRKDFILSLQPEGILYNHNCIFIDEAGFNINMIKGHTRSKAGAPAFVKTKIKRATNVTILFALSAEGVESCHAKIVKGGTTVSMKY</sequence>
<organism evidence="2 3">
    <name type="scientific">Phycomyces blakesleeanus (strain ATCC 8743b / DSM 1359 / FGSC 10004 / NBRC 33097 / NRRL 1555)</name>
    <dbReference type="NCBI Taxonomy" id="763407"/>
    <lineage>
        <taxon>Eukaryota</taxon>
        <taxon>Fungi</taxon>
        <taxon>Fungi incertae sedis</taxon>
        <taxon>Mucoromycota</taxon>
        <taxon>Mucoromycotina</taxon>
        <taxon>Mucoromycetes</taxon>
        <taxon>Mucorales</taxon>
        <taxon>Phycomycetaceae</taxon>
        <taxon>Phycomyces</taxon>
    </lineage>
</organism>
<protein>
    <recommendedName>
        <fullName evidence="4">Tc1-like transposase DDE domain-containing protein</fullName>
    </recommendedName>
</protein>
<evidence type="ECO:0000256" key="1">
    <source>
        <dbReference type="SAM" id="MobiDB-lite"/>
    </source>
</evidence>
<evidence type="ECO:0000313" key="2">
    <source>
        <dbReference type="EMBL" id="OAD72017.1"/>
    </source>
</evidence>
<dbReference type="AlphaFoldDB" id="A0A167M7C0"/>
<dbReference type="OrthoDB" id="2289193at2759"/>
<dbReference type="GO" id="GO:0003676">
    <property type="term" value="F:nucleic acid binding"/>
    <property type="evidence" value="ECO:0007669"/>
    <property type="project" value="InterPro"/>
</dbReference>
<dbReference type="EMBL" id="KV440984">
    <property type="protein sequence ID" value="OAD72017.1"/>
    <property type="molecule type" value="Genomic_DNA"/>
</dbReference>
<dbReference type="VEuPathDB" id="FungiDB:PHYBLDRAFT_68706"/>
<dbReference type="Proteomes" id="UP000077315">
    <property type="component" value="Unassembled WGS sequence"/>
</dbReference>
<dbReference type="GeneID" id="29002902"/>
<evidence type="ECO:0000313" key="3">
    <source>
        <dbReference type="Proteomes" id="UP000077315"/>
    </source>
</evidence>
<reference evidence="3" key="1">
    <citation type="submission" date="2015-06" db="EMBL/GenBank/DDBJ databases">
        <title>Expansion of signal transduction pathways in fungi by whole-genome duplication.</title>
        <authorList>
            <consortium name="DOE Joint Genome Institute"/>
            <person name="Corrochano L.M."/>
            <person name="Kuo A."/>
            <person name="Marcet-Houben M."/>
            <person name="Polaino S."/>
            <person name="Salamov A."/>
            <person name="Villalobos J.M."/>
            <person name="Alvarez M.I."/>
            <person name="Avalos J."/>
            <person name="Benito E.P."/>
            <person name="Benoit I."/>
            <person name="Burger G."/>
            <person name="Camino L.P."/>
            <person name="Canovas D."/>
            <person name="Cerda-Olmedo E."/>
            <person name="Cheng J.-F."/>
            <person name="Dominguez A."/>
            <person name="Elias M."/>
            <person name="Eslava A.P."/>
            <person name="Glaser F."/>
            <person name="Grimwood J."/>
            <person name="Gutierrez G."/>
            <person name="Heitman J."/>
            <person name="Henrissat B."/>
            <person name="Iturriaga E.A."/>
            <person name="Lang B.F."/>
            <person name="Lavin J.L."/>
            <person name="Lee S."/>
            <person name="Li W."/>
            <person name="Lindquist E."/>
            <person name="Lopez-Garcia S."/>
            <person name="Luque E.M."/>
            <person name="Marcos A.T."/>
            <person name="Martin J."/>
            <person name="McCluskey K."/>
            <person name="Medina H.R."/>
            <person name="Miralles-Duran A."/>
            <person name="Miyazaki A."/>
            <person name="Munoz-Torres E."/>
            <person name="Oguiza J.A."/>
            <person name="Ohm R."/>
            <person name="Olmedo M."/>
            <person name="Orejas M."/>
            <person name="Ortiz-Castellanos L."/>
            <person name="Pisabarro A.G."/>
            <person name="Rodriguez-Romero J."/>
            <person name="Ruiz-Herrera J."/>
            <person name="Ruiz-Vazquez R."/>
            <person name="Sanz C."/>
            <person name="Schackwitz W."/>
            <person name="Schmutz J."/>
            <person name="Shahriari M."/>
            <person name="Shelest E."/>
            <person name="Silva-Franco F."/>
            <person name="Soanes D."/>
            <person name="Syed K."/>
            <person name="Tagua V.G."/>
            <person name="Talbot N.J."/>
            <person name="Thon M."/>
            <person name="De vries R.P."/>
            <person name="Wiebenga A."/>
            <person name="Yadav J.S."/>
            <person name="Braun E.L."/>
            <person name="Baker S."/>
            <person name="Garre V."/>
            <person name="Horwitz B."/>
            <person name="Torres-Martinez S."/>
            <person name="Idnurm A."/>
            <person name="Herrera-Estrella A."/>
            <person name="Gabaldon T."/>
            <person name="Grigoriev I.V."/>
        </authorList>
    </citation>
    <scope>NUCLEOTIDE SEQUENCE [LARGE SCALE GENOMIC DNA]</scope>
    <source>
        <strain evidence="3">NRRL 1555(-)</strain>
    </source>
</reference>
<accession>A0A167M7C0</accession>
<feature type="region of interest" description="Disordered" evidence="1">
    <location>
        <begin position="1"/>
        <end position="44"/>
    </location>
</feature>
<proteinExistence type="predicted"/>
<keyword evidence="3" id="KW-1185">Reference proteome</keyword>